<feature type="region of interest" description="Disordered" evidence="1">
    <location>
        <begin position="25"/>
        <end position="67"/>
    </location>
</feature>
<evidence type="ECO:0000256" key="1">
    <source>
        <dbReference type="SAM" id="MobiDB-lite"/>
    </source>
</evidence>
<feature type="region of interest" description="Disordered" evidence="1">
    <location>
        <begin position="209"/>
        <end position="247"/>
    </location>
</feature>
<reference evidence="3 4" key="1">
    <citation type="submission" date="2019-12" db="EMBL/GenBank/DDBJ databases">
        <authorList>
            <person name="Scholz U."/>
            <person name="Mascher M."/>
            <person name="Fiebig A."/>
        </authorList>
    </citation>
    <scope>NUCLEOTIDE SEQUENCE</scope>
</reference>
<dbReference type="GO" id="GO:0070417">
    <property type="term" value="P:cellular response to cold"/>
    <property type="evidence" value="ECO:0007669"/>
    <property type="project" value="UniProtKB-ARBA"/>
</dbReference>
<accession>A0A7I8JHD8</accession>
<dbReference type="PANTHER" id="PTHR45978">
    <property type="entry name" value="SPX DOMAIN-CONTAINING PROTEIN 3"/>
    <property type="match status" value="1"/>
</dbReference>
<feature type="domain" description="SPX" evidence="2">
    <location>
        <begin position="1"/>
        <end position="175"/>
    </location>
</feature>
<evidence type="ECO:0000313" key="3">
    <source>
        <dbReference type="EMBL" id="CAA2629589.1"/>
    </source>
</evidence>
<dbReference type="Pfam" id="PF03105">
    <property type="entry name" value="SPX"/>
    <property type="match status" value="1"/>
</dbReference>
<evidence type="ECO:0000259" key="2">
    <source>
        <dbReference type="PROSITE" id="PS51382"/>
    </source>
</evidence>
<dbReference type="AlphaFoldDB" id="A0A7I8JHD8"/>
<evidence type="ECO:0000313" key="4">
    <source>
        <dbReference type="Proteomes" id="UP001189122"/>
    </source>
</evidence>
<keyword evidence="4" id="KW-1185">Reference proteome</keyword>
<organism evidence="3">
    <name type="scientific">Spirodela intermedia</name>
    <name type="common">Intermediate duckweed</name>
    <dbReference type="NCBI Taxonomy" id="51605"/>
    <lineage>
        <taxon>Eukaryota</taxon>
        <taxon>Viridiplantae</taxon>
        <taxon>Streptophyta</taxon>
        <taxon>Embryophyta</taxon>
        <taxon>Tracheophyta</taxon>
        <taxon>Spermatophyta</taxon>
        <taxon>Magnoliopsida</taxon>
        <taxon>Liliopsida</taxon>
        <taxon>Araceae</taxon>
        <taxon>Lemnoideae</taxon>
        <taxon>Spirodela</taxon>
    </lineage>
</organism>
<dbReference type="PANTHER" id="PTHR45978:SF7">
    <property type="entry name" value="SPX DOMAIN-CONTAINING PROTEIN 4"/>
    <property type="match status" value="1"/>
</dbReference>
<dbReference type="Proteomes" id="UP001189122">
    <property type="component" value="Unassembled WGS sequence"/>
</dbReference>
<feature type="compositionally biased region" description="Basic residues" evidence="1">
    <location>
        <begin position="218"/>
        <end position="229"/>
    </location>
</feature>
<dbReference type="PROSITE" id="PS51382">
    <property type="entry name" value="SPX"/>
    <property type="match status" value="1"/>
</dbReference>
<dbReference type="InterPro" id="IPR004331">
    <property type="entry name" value="SPX_dom"/>
</dbReference>
<dbReference type="InterPro" id="IPR031142">
    <property type="entry name" value="SPX_prot"/>
</dbReference>
<feature type="compositionally biased region" description="Low complexity" evidence="1">
    <location>
        <begin position="27"/>
        <end position="43"/>
    </location>
</feature>
<feature type="compositionally biased region" description="Low complexity" evidence="1">
    <location>
        <begin position="230"/>
        <end position="247"/>
    </location>
</feature>
<dbReference type="EMBL" id="CACRZD030000012">
    <property type="protein sequence ID" value="CAA6668832.1"/>
    <property type="molecule type" value="Genomic_DNA"/>
</dbReference>
<feature type="compositionally biased region" description="Basic residues" evidence="1">
    <location>
        <begin position="44"/>
        <end position="55"/>
    </location>
</feature>
<dbReference type="EMBL" id="LR743599">
    <property type="protein sequence ID" value="CAA2629589.1"/>
    <property type="molecule type" value="Genomic_DNA"/>
</dbReference>
<protein>
    <recommendedName>
        <fullName evidence="2">SPX domain-containing protein</fullName>
    </recommendedName>
</protein>
<sequence length="247" mass="28138">MKFGKEFRIHLEETLPEWRDKFLCYKPSRSSSSPSRPRSSSAPRARRPRGRRRRQPVGASAGRTGLSRPPAAVEEWFVGILNDELDKFNDFYVDKEEEFVIRLQELKERIEGVGAQISESSLSEEMLEIRKAFVRIHGEMVLLKNYSSLNFMDTEKVRQEDGRAATAALHPAALRQPFFSTEPLTRLVRECEANLELLFPLEPEVLDSGAAAPLRHPPLPRRRGRRRRPLATPSTAPSTSTAAHWPP</sequence>
<dbReference type="GO" id="GO:0016036">
    <property type="term" value="P:cellular response to phosphate starvation"/>
    <property type="evidence" value="ECO:0007669"/>
    <property type="project" value="InterPro"/>
</dbReference>
<gene>
    <name evidence="3" type="ORF">SI7747_12015227</name>
</gene>
<name>A0A7I8JHD8_SPIIN</name>
<proteinExistence type="predicted"/>